<dbReference type="Proteomes" id="UP000887116">
    <property type="component" value="Unassembled WGS sequence"/>
</dbReference>
<dbReference type="EMBL" id="BMAO01014434">
    <property type="protein sequence ID" value="GFQ95002.1"/>
    <property type="molecule type" value="Genomic_DNA"/>
</dbReference>
<gene>
    <name evidence="2" type="ORF">TNCT_427661</name>
</gene>
<proteinExistence type="predicted"/>
<evidence type="ECO:0000256" key="1">
    <source>
        <dbReference type="SAM" id="MobiDB-lite"/>
    </source>
</evidence>
<protein>
    <submittedName>
        <fullName evidence="2">Uncharacterized protein</fullName>
    </submittedName>
</protein>
<comment type="caution">
    <text evidence="2">The sequence shown here is derived from an EMBL/GenBank/DDBJ whole genome shotgun (WGS) entry which is preliminary data.</text>
</comment>
<reference evidence="2" key="1">
    <citation type="submission" date="2020-07" db="EMBL/GenBank/DDBJ databases">
        <title>Multicomponent nature underlies the extraordinary mechanical properties of spider dragline silk.</title>
        <authorList>
            <person name="Kono N."/>
            <person name="Nakamura H."/>
            <person name="Mori M."/>
            <person name="Yoshida Y."/>
            <person name="Ohtoshi R."/>
            <person name="Malay A.D."/>
            <person name="Moran D.A.P."/>
            <person name="Tomita M."/>
            <person name="Numata K."/>
            <person name="Arakawa K."/>
        </authorList>
    </citation>
    <scope>NUCLEOTIDE SEQUENCE</scope>
</reference>
<accession>A0A8X6G2Q1</accession>
<sequence>MNKNMQQRKHKTSKIERSLRQEARSRHTHNVSKGNLFSLMADFDGEVLIKELPTRALECQETIPTMGKKAQQCDGDERNNNEKTERSKRSVKTYTHSDNTVHALLNGKTPPGLDNCSSAEVSSTMRQTFAVLLLPEGMGGF</sequence>
<feature type="region of interest" description="Disordered" evidence="1">
    <location>
        <begin position="65"/>
        <end position="98"/>
    </location>
</feature>
<feature type="region of interest" description="Disordered" evidence="1">
    <location>
        <begin position="1"/>
        <end position="30"/>
    </location>
</feature>
<name>A0A8X6G2Q1_TRICU</name>
<dbReference type="AlphaFoldDB" id="A0A8X6G2Q1"/>
<keyword evidence="3" id="KW-1185">Reference proteome</keyword>
<organism evidence="2 3">
    <name type="scientific">Trichonephila clavata</name>
    <name type="common">Joro spider</name>
    <name type="synonym">Nephila clavata</name>
    <dbReference type="NCBI Taxonomy" id="2740835"/>
    <lineage>
        <taxon>Eukaryota</taxon>
        <taxon>Metazoa</taxon>
        <taxon>Ecdysozoa</taxon>
        <taxon>Arthropoda</taxon>
        <taxon>Chelicerata</taxon>
        <taxon>Arachnida</taxon>
        <taxon>Araneae</taxon>
        <taxon>Araneomorphae</taxon>
        <taxon>Entelegynae</taxon>
        <taxon>Araneoidea</taxon>
        <taxon>Nephilidae</taxon>
        <taxon>Trichonephila</taxon>
    </lineage>
</organism>
<feature type="compositionally biased region" description="Basic and acidic residues" evidence="1">
    <location>
        <begin position="75"/>
        <end position="88"/>
    </location>
</feature>
<feature type="compositionally biased region" description="Basic and acidic residues" evidence="1">
    <location>
        <begin position="13"/>
        <end position="25"/>
    </location>
</feature>
<evidence type="ECO:0000313" key="2">
    <source>
        <dbReference type="EMBL" id="GFQ95002.1"/>
    </source>
</evidence>
<evidence type="ECO:0000313" key="3">
    <source>
        <dbReference type="Proteomes" id="UP000887116"/>
    </source>
</evidence>
<feature type="compositionally biased region" description="Basic residues" evidence="1">
    <location>
        <begin position="1"/>
        <end position="12"/>
    </location>
</feature>